<feature type="domain" description="SH3b" evidence="3">
    <location>
        <begin position="146"/>
        <end position="194"/>
    </location>
</feature>
<comment type="caution">
    <text evidence="4">The sequence shown here is derived from an EMBL/GenBank/DDBJ whole genome shotgun (WGS) entry which is preliminary data.</text>
</comment>
<evidence type="ECO:0000313" key="5">
    <source>
        <dbReference type="Proteomes" id="UP001197875"/>
    </source>
</evidence>
<name>A0AAE3DRR9_9FIRM</name>
<dbReference type="InterPro" id="IPR052354">
    <property type="entry name" value="Cell_Wall_Dynamics_Protein"/>
</dbReference>
<dbReference type="AlphaFoldDB" id="A0AAE3DRR9"/>
<dbReference type="Proteomes" id="UP001197875">
    <property type="component" value="Unassembled WGS sequence"/>
</dbReference>
<feature type="domain" description="SH3b" evidence="3">
    <location>
        <begin position="227"/>
        <end position="272"/>
    </location>
</feature>
<evidence type="ECO:0000259" key="3">
    <source>
        <dbReference type="Pfam" id="PF08239"/>
    </source>
</evidence>
<dbReference type="InterPro" id="IPR003646">
    <property type="entry name" value="SH3-like_bac-type"/>
</dbReference>
<keyword evidence="2" id="KW-0472">Membrane</keyword>
<dbReference type="Pfam" id="PF08239">
    <property type="entry name" value="SH3_3"/>
    <property type="match status" value="2"/>
</dbReference>
<dbReference type="PANTHER" id="PTHR34408:SF1">
    <property type="entry name" value="GLYCOSYL HYDROLASE FAMILY 19 DOMAIN-CONTAINING PROTEIN HI_1415"/>
    <property type="match status" value="1"/>
</dbReference>
<dbReference type="RefSeq" id="WP_227614577.1">
    <property type="nucleotide sequence ID" value="NZ_JAJEPR010000005.1"/>
</dbReference>
<dbReference type="SUPFAM" id="SSF50044">
    <property type="entry name" value="SH3-domain"/>
    <property type="match status" value="1"/>
</dbReference>
<keyword evidence="2" id="KW-0812">Transmembrane</keyword>
<feature type="compositionally biased region" description="Low complexity" evidence="1">
    <location>
        <begin position="116"/>
        <end position="133"/>
    </location>
</feature>
<keyword evidence="5" id="KW-1185">Reference proteome</keyword>
<feature type="region of interest" description="Disordered" evidence="1">
    <location>
        <begin position="41"/>
        <end position="137"/>
    </location>
</feature>
<evidence type="ECO:0000256" key="2">
    <source>
        <dbReference type="SAM" id="Phobius"/>
    </source>
</evidence>
<evidence type="ECO:0000256" key="1">
    <source>
        <dbReference type="SAM" id="MobiDB-lite"/>
    </source>
</evidence>
<gene>
    <name evidence="4" type="ORF">LKD71_04855</name>
</gene>
<dbReference type="InterPro" id="IPR036028">
    <property type="entry name" value="SH3-like_dom_sf"/>
</dbReference>
<reference evidence="4 5" key="1">
    <citation type="submission" date="2021-10" db="EMBL/GenBank/DDBJ databases">
        <title>Anaerobic single-cell dispensing facilitates the cultivation of human gut bacteria.</title>
        <authorList>
            <person name="Afrizal A."/>
        </authorList>
    </citation>
    <scope>NUCLEOTIDE SEQUENCE [LARGE SCALE GENOMIC DNA]</scope>
    <source>
        <strain evidence="4 5">CLA-AA-H277</strain>
    </source>
</reference>
<dbReference type="Gene3D" id="2.30.30.40">
    <property type="entry name" value="SH3 Domains"/>
    <property type="match status" value="2"/>
</dbReference>
<dbReference type="EMBL" id="JAJEPR010000005">
    <property type="protein sequence ID" value="MCC2189154.1"/>
    <property type="molecule type" value="Genomic_DNA"/>
</dbReference>
<organism evidence="4 5">
    <name type="scientific">Fusicatenibacter faecihominis</name>
    <dbReference type="NCBI Taxonomy" id="2881276"/>
    <lineage>
        <taxon>Bacteria</taxon>
        <taxon>Bacillati</taxon>
        <taxon>Bacillota</taxon>
        <taxon>Clostridia</taxon>
        <taxon>Lachnospirales</taxon>
        <taxon>Lachnospiraceae</taxon>
        <taxon>Fusicatenibacter</taxon>
    </lineage>
</organism>
<sequence>MDNFREWLSDNLRYFLLGFAILAVVIIAAIGIRIYQRVEGSAQKPTDNVRVESETSSAAGETAKGTEKTSETEKQSETKASEKATEAETRASEARETESVTESGTKAAETEKETTASETQAAETAASETAATEAAKDPEYLKVTTTLNLRTEPNGTVINSYAAGRIVKFLGKEGNWYKVRVGGREGYMSRDYLEEVPYEAGMENEVETEPQTEAPTPIYKTLKGACYLRAETSKESQILGTYMAGTTVQFLEDVGGWYKVSVDGMTGYMGAKFF</sequence>
<feature type="transmembrane region" description="Helical" evidence="2">
    <location>
        <begin position="12"/>
        <end position="35"/>
    </location>
</feature>
<proteinExistence type="predicted"/>
<accession>A0AAE3DRR9</accession>
<keyword evidence="2" id="KW-1133">Transmembrane helix</keyword>
<evidence type="ECO:0000313" key="4">
    <source>
        <dbReference type="EMBL" id="MCC2189154.1"/>
    </source>
</evidence>
<feature type="compositionally biased region" description="Basic and acidic residues" evidence="1">
    <location>
        <begin position="64"/>
        <end position="98"/>
    </location>
</feature>
<dbReference type="PANTHER" id="PTHR34408">
    <property type="entry name" value="FAMILY PROTEIN, PUTATIVE-RELATED"/>
    <property type="match status" value="1"/>
</dbReference>
<protein>
    <submittedName>
        <fullName evidence="4">SH3 domain-containing protein</fullName>
    </submittedName>
</protein>